<gene>
    <name evidence="2" type="ORF">BURPS1710A_2256</name>
</gene>
<organism evidence="2 3">
    <name type="scientific">Burkholderia pseudomallei 1710a</name>
    <dbReference type="NCBI Taxonomy" id="320371"/>
    <lineage>
        <taxon>Bacteria</taxon>
        <taxon>Pseudomonadati</taxon>
        <taxon>Pseudomonadota</taxon>
        <taxon>Betaproteobacteria</taxon>
        <taxon>Burkholderiales</taxon>
        <taxon>Burkholderiaceae</taxon>
        <taxon>Burkholderia</taxon>
        <taxon>pseudomallei group</taxon>
    </lineage>
</organism>
<sequence length="42" mass="4639">MRVCRRLPAWPDQGNQPTRGKKAIKNPVNREFTGSFGLLGAA</sequence>
<accession>A0A0E1W9X6</accession>
<dbReference type="EMBL" id="CM000832">
    <property type="protein sequence ID" value="EET06322.1"/>
    <property type="molecule type" value="Genomic_DNA"/>
</dbReference>
<dbReference type="Proteomes" id="UP000001812">
    <property type="component" value="Chromosome I"/>
</dbReference>
<protein>
    <submittedName>
        <fullName evidence="2">Uncharacterized protein</fullName>
    </submittedName>
</protein>
<dbReference type="AlphaFoldDB" id="A0A0E1W9X6"/>
<dbReference type="HOGENOM" id="CLU_3248431_0_0_4"/>
<evidence type="ECO:0000313" key="3">
    <source>
        <dbReference type="Proteomes" id="UP000001812"/>
    </source>
</evidence>
<evidence type="ECO:0000313" key="2">
    <source>
        <dbReference type="EMBL" id="EET06322.1"/>
    </source>
</evidence>
<reference evidence="3" key="1">
    <citation type="submission" date="2007-08" db="EMBL/GenBank/DDBJ databases">
        <title>Annotation of Burkholderia pseudomallei 1710a.</title>
        <authorList>
            <person name="Harkins D.M."/>
            <person name="DeShazer D."/>
            <person name="Woods D.E."/>
            <person name="Brinkac L.M."/>
            <person name="Brown K.A."/>
            <person name="Hung G.C."/>
            <person name="Tuanyok A."/>
            <person name="Zhang B."/>
            <person name="Nierman W.C."/>
        </authorList>
    </citation>
    <scope>NUCLEOTIDE SEQUENCE [LARGE SCALE GENOMIC DNA]</scope>
    <source>
        <strain evidence="3">1710a</strain>
    </source>
</reference>
<proteinExistence type="predicted"/>
<name>A0A0E1W9X6_BURPE</name>
<evidence type="ECO:0000256" key="1">
    <source>
        <dbReference type="SAM" id="MobiDB-lite"/>
    </source>
</evidence>
<feature type="region of interest" description="Disordered" evidence="1">
    <location>
        <begin position="1"/>
        <end position="22"/>
    </location>
</feature>
<reference evidence="2 3" key="2">
    <citation type="submission" date="2009-05" db="EMBL/GenBank/DDBJ databases">
        <authorList>
            <person name="Harkins D.M."/>
            <person name="DeShazer D."/>
            <person name="Woods D.E."/>
            <person name="Brinkac L.M."/>
            <person name="Brown K.A."/>
            <person name="Hung G.C."/>
            <person name="Tuanyok A."/>
            <person name="Zhang B."/>
            <person name="Nierman W.C."/>
        </authorList>
    </citation>
    <scope>NUCLEOTIDE SEQUENCE [LARGE SCALE GENOMIC DNA]</scope>
    <source>
        <strain evidence="2 3">1710a</strain>
    </source>
</reference>